<dbReference type="OrthoDB" id="437346at2759"/>
<feature type="non-terminal residue" evidence="2">
    <location>
        <position position="184"/>
    </location>
</feature>
<feature type="non-terminal residue" evidence="2">
    <location>
        <position position="1"/>
    </location>
</feature>
<dbReference type="InterPro" id="IPR012337">
    <property type="entry name" value="RNaseH-like_sf"/>
</dbReference>
<organism evidence="2 3">
    <name type="scientific">Perkinsus chesapeaki</name>
    <name type="common">Clam parasite</name>
    <name type="synonym">Perkinsus andrewsi</name>
    <dbReference type="NCBI Taxonomy" id="330153"/>
    <lineage>
        <taxon>Eukaryota</taxon>
        <taxon>Sar</taxon>
        <taxon>Alveolata</taxon>
        <taxon>Perkinsozoa</taxon>
        <taxon>Perkinsea</taxon>
        <taxon>Perkinsida</taxon>
        <taxon>Perkinsidae</taxon>
        <taxon>Perkinsus</taxon>
    </lineage>
</organism>
<feature type="domain" description="Integrase catalytic" evidence="1">
    <location>
        <begin position="1"/>
        <end position="115"/>
    </location>
</feature>
<protein>
    <recommendedName>
        <fullName evidence="1">Integrase catalytic domain-containing protein</fullName>
    </recommendedName>
</protein>
<dbReference type="EMBL" id="JAAPAO010003195">
    <property type="protein sequence ID" value="KAF4646690.1"/>
    <property type="molecule type" value="Genomic_DNA"/>
</dbReference>
<dbReference type="GO" id="GO:0003676">
    <property type="term" value="F:nucleic acid binding"/>
    <property type="evidence" value="ECO:0007669"/>
    <property type="project" value="InterPro"/>
</dbReference>
<evidence type="ECO:0000313" key="2">
    <source>
        <dbReference type="EMBL" id="KAF4646690.1"/>
    </source>
</evidence>
<proteinExistence type="predicted"/>
<dbReference type="Proteomes" id="UP000591131">
    <property type="component" value="Unassembled WGS sequence"/>
</dbReference>
<dbReference type="InterPro" id="IPR001584">
    <property type="entry name" value="Integrase_cat-core"/>
</dbReference>
<evidence type="ECO:0000313" key="3">
    <source>
        <dbReference type="Proteomes" id="UP000591131"/>
    </source>
</evidence>
<evidence type="ECO:0000259" key="1">
    <source>
        <dbReference type="PROSITE" id="PS50994"/>
    </source>
</evidence>
<comment type="caution">
    <text evidence="2">The sequence shown here is derived from an EMBL/GenBank/DDBJ whole genome shotgun (WGS) entry which is preliminary data.</text>
</comment>
<reference evidence="2 3" key="1">
    <citation type="submission" date="2020-04" db="EMBL/GenBank/DDBJ databases">
        <title>Perkinsus chesapeaki whole genome sequence.</title>
        <authorList>
            <person name="Bogema D.R."/>
        </authorList>
    </citation>
    <scope>NUCLEOTIDE SEQUENCE [LARGE SCALE GENOMIC DNA]</scope>
    <source>
        <strain evidence="2">ATCC PRA-425</strain>
    </source>
</reference>
<sequence>SSGEFVSAFIKGWLVDYDVPRVLLHDQDLAFTGGATRAWKKATGIAETTSVPYLARMNGKVERAHQGLKRCVRQWVESHGKGSWPDALRVAERVHNRRETSREGISPYQLIYGQRPREDWSDLINGLRHEDDSTKLCITDSSGFLEELHRTIQDTLLVYQEDNTFGRLHCNDFRRDHDFKVGDL</sequence>
<dbReference type="PANTHER" id="PTHR37984">
    <property type="entry name" value="PROTEIN CBG26694"/>
    <property type="match status" value="1"/>
</dbReference>
<keyword evidence="3" id="KW-1185">Reference proteome</keyword>
<dbReference type="Gene3D" id="3.30.420.10">
    <property type="entry name" value="Ribonuclease H-like superfamily/Ribonuclease H"/>
    <property type="match status" value="1"/>
</dbReference>
<name>A0A7J6KI96_PERCH</name>
<dbReference type="PROSITE" id="PS50994">
    <property type="entry name" value="INTEGRASE"/>
    <property type="match status" value="1"/>
</dbReference>
<dbReference type="GO" id="GO:0015074">
    <property type="term" value="P:DNA integration"/>
    <property type="evidence" value="ECO:0007669"/>
    <property type="project" value="InterPro"/>
</dbReference>
<accession>A0A7J6KI96</accession>
<dbReference type="PANTHER" id="PTHR37984:SF5">
    <property type="entry name" value="PROTEIN NYNRIN-LIKE"/>
    <property type="match status" value="1"/>
</dbReference>
<gene>
    <name evidence="2" type="ORF">FOL47_005776</name>
</gene>
<dbReference type="InterPro" id="IPR036397">
    <property type="entry name" value="RNaseH_sf"/>
</dbReference>
<dbReference type="AlphaFoldDB" id="A0A7J6KI96"/>
<dbReference type="InterPro" id="IPR050951">
    <property type="entry name" value="Retrovirus_Pol_polyprotein"/>
</dbReference>
<dbReference type="SUPFAM" id="SSF53098">
    <property type="entry name" value="Ribonuclease H-like"/>
    <property type="match status" value="1"/>
</dbReference>